<comment type="caution">
    <text evidence="2">The sequence shown here is derived from an EMBL/GenBank/DDBJ whole genome shotgun (WGS) entry which is preliminary data.</text>
</comment>
<feature type="region of interest" description="Disordered" evidence="1">
    <location>
        <begin position="23"/>
        <end position="53"/>
    </location>
</feature>
<keyword evidence="3" id="KW-1185">Reference proteome</keyword>
<name>A0ABU6ZL20_9FABA</name>
<organism evidence="2 3">
    <name type="scientific">Stylosanthes scabra</name>
    <dbReference type="NCBI Taxonomy" id="79078"/>
    <lineage>
        <taxon>Eukaryota</taxon>
        <taxon>Viridiplantae</taxon>
        <taxon>Streptophyta</taxon>
        <taxon>Embryophyta</taxon>
        <taxon>Tracheophyta</taxon>
        <taxon>Spermatophyta</taxon>
        <taxon>Magnoliopsida</taxon>
        <taxon>eudicotyledons</taxon>
        <taxon>Gunneridae</taxon>
        <taxon>Pentapetalae</taxon>
        <taxon>rosids</taxon>
        <taxon>fabids</taxon>
        <taxon>Fabales</taxon>
        <taxon>Fabaceae</taxon>
        <taxon>Papilionoideae</taxon>
        <taxon>50 kb inversion clade</taxon>
        <taxon>dalbergioids sensu lato</taxon>
        <taxon>Dalbergieae</taxon>
        <taxon>Pterocarpus clade</taxon>
        <taxon>Stylosanthes</taxon>
    </lineage>
</organism>
<evidence type="ECO:0000313" key="2">
    <source>
        <dbReference type="EMBL" id="MED6222665.1"/>
    </source>
</evidence>
<dbReference type="EMBL" id="JASCZI010272539">
    <property type="protein sequence ID" value="MED6222665.1"/>
    <property type="molecule type" value="Genomic_DNA"/>
</dbReference>
<accession>A0ABU6ZL20</accession>
<gene>
    <name evidence="2" type="ORF">PIB30_066480</name>
</gene>
<protein>
    <submittedName>
        <fullName evidence="2">Uncharacterized protein</fullName>
    </submittedName>
</protein>
<proteinExistence type="predicted"/>
<evidence type="ECO:0000313" key="3">
    <source>
        <dbReference type="Proteomes" id="UP001341840"/>
    </source>
</evidence>
<evidence type="ECO:0000256" key="1">
    <source>
        <dbReference type="SAM" id="MobiDB-lite"/>
    </source>
</evidence>
<reference evidence="2 3" key="1">
    <citation type="journal article" date="2023" name="Plants (Basel)">
        <title>Bridging the Gap: Combining Genomics and Transcriptomics Approaches to Understand Stylosanthes scabra, an Orphan Legume from the Brazilian Caatinga.</title>
        <authorList>
            <person name="Ferreira-Neto J.R.C."/>
            <person name="da Silva M.D."/>
            <person name="Binneck E."/>
            <person name="de Melo N.F."/>
            <person name="da Silva R.H."/>
            <person name="de Melo A.L.T.M."/>
            <person name="Pandolfi V."/>
            <person name="Bustamante F.O."/>
            <person name="Brasileiro-Vidal A.C."/>
            <person name="Benko-Iseppon A.M."/>
        </authorList>
    </citation>
    <scope>NUCLEOTIDE SEQUENCE [LARGE SCALE GENOMIC DNA]</scope>
    <source>
        <tissue evidence="2">Leaves</tissue>
    </source>
</reference>
<sequence length="67" mass="7407">MSPLPPIDEDEVWTRIAGSRKKGKIDGMGMVPSQKYPPLFGDHDDNNTASGLPDLREQVTLLNQEIS</sequence>
<dbReference type="Proteomes" id="UP001341840">
    <property type="component" value="Unassembled WGS sequence"/>
</dbReference>